<evidence type="ECO:0000313" key="2">
    <source>
        <dbReference type="EMBL" id="CAB4190403.1"/>
    </source>
</evidence>
<name>A0A6J5R152_9CAUD</name>
<dbReference type="EMBL" id="LR797158">
    <property type="protein sequence ID" value="CAB4190403.1"/>
    <property type="molecule type" value="Genomic_DNA"/>
</dbReference>
<sequence>MSVITDKIKWIADNTGIDEMLLEAGRAFIGTSIAVALGLGIPLLDISGGDFRTVVSAGLAACLQIVVRALNPEDSKFGVGKAKAVRAEEASTAGITGSALDTDGDGIADELAGTLANEESHLFDSGDESK</sequence>
<dbReference type="EMBL" id="LR796510">
    <property type="protein sequence ID" value="CAB4149341.1"/>
    <property type="molecule type" value="Genomic_DNA"/>
</dbReference>
<evidence type="ECO:0000313" key="1">
    <source>
        <dbReference type="EMBL" id="CAB4149341.1"/>
    </source>
</evidence>
<proteinExistence type="predicted"/>
<evidence type="ECO:0000313" key="3">
    <source>
        <dbReference type="EMBL" id="CAB4194251.1"/>
    </source>
</evidence>
<dbReference type="EMBL" id="LR797211">
    <property type="protein sequence ID" value="CAB4194251.1"/>
    <property type="molecule type" value="Genomic_DNA"/>
</dbReference>
<protein>
    <recommendedName>
        <fullName evidence="4">Holin</fullName>
    </recommendedName>
</protein>
<gene>
    <name evidence="2" type="ORF">UFOVP1191_57</name>
    <name evidence="3" type="ORF">UFOVP1252_2</name>
    <name evidence="1" type="ORF">UFOVP529_119</name>
</gene>
<organism evidence="2">
    <name type="scientific">uncultured Caudovirales phage</name>
    <dbReference type="NCBI Taxonomy" id="2100421"/>
    <lineage>
        <taxon>Viruses</taxon>
        <taxon>Duplodnaviria</taxon>
        <taxon>Heunggongvirae</taxon>
        <taxon>Uroviricota</taxon>
        <taxon>Caudoviricetes</taxon>
        <taxon>Peduoviridae</taxon>
        <taxon>Maltschvirus</taxon>
        <taxon>Maltschvirus maltsch</taxon>
    </lineage>
</organism>
<evidence type="ECO:0008006" key="4">
    <source>
        <dbReference type="Google" id="ProtNLM"/>
    </source>
</evidence>
<reference evidence="2" key="1">
    <citation type="submission" date="2020-05" db="EMBL/GenBank/DDBJ databases">
        <authorList>
            <person name="Chiriac C."/>
            <person name="Salcher M."/>
            <person name="Ghai R."/>
            <person name="Kavagutti S V."/>
        </authorList>
    </citation>
    <scope>NUCLEOTIDE SEQUENCE</scope>
</reference>
<accession>A0A6J5R152</accession>